<feature type="region of interest" description="Disordered" evidence="4">
    <location>
        <begin position="329"/>
        <end position="368"/>
    </location>
</feature>
<dbReference type="AlphaFoldDB" id="A0A1C5GRH4"/>
<evidence type="ECO:0000256" key="1">
    <source>
        <dbReference type="ARBA" id="ARBA00006962"/>
    </source>
</evidence>
<dbReference type="STRING" id="745366.GA0070213_101459"/>
<dbReference type="PANTHER" id="PTHR43025">
    <property type="entry name" value="MONOGALACTOSYLDIACYLGLYCEROL SYNTHASE"/>
    <property type="match status" value="1"/>
</dbReference>
<dbReference type="RefSeq" id="WP_091056684.1">
    <property type="nucleotide sequence ID" value="NZ_FMDM01000001.1"/>
</dbReference>
<keyword evidence="3 6" id="KW-0808">Transferase</keyword>
<dbReference type="EMBL" id="FMDM01000001">
    <property type="protein sequence ID" value="SCG36395.1"/>
    <property type="molecule type" value="Genomic_DNA"/>
</dbReference>
<gene>
    <name evidence="6" type="ORF">GA0070213_101459</name>
</gene>
<evidence type="ECO:0000259" key="5">
    <source>
        <dbReference type="Pfam" id="PF06925"/>
    </source>
</evidence>
<dbReference type="GO" id="GO:0009247">
    <property type="term" value="P:glycolipid biosynthetic process"/>
    <property type="evidence" value="ECO:0007669"/>
    <property type="project" value="InterPro"/>
</dbReference>
<dbReference type="Pfam" id="PF06925">
    <property type="entry name" value="MGDG_synth"/>
    <property type="match status" value="1"/>
</dbReference>
<sequence length="389" mass="41731">MEHPGRIVVVSADIGAGHDRAADELAARLRGRGFEVDRLNLLHLLPGPVHRAVRETYRGVLQRLPWSYHLLFRLTSRSRTSVRAIRVLLRPFRARIRRRIPPDTRAVVSTYPFANQLLGPLRRRGRLRVPVLTYVTDLVVHPTWLAPGVDVYCTVRHAELRRPDGVDVTLVEPLVSGAFGGDDKVDRRRARQRFGLPQDGVLALIVAGSWGAGEVAATAAEVLSTGVRPVVFCGRNRALYRRLSGAGRHVLGWVDDMPALMRAVDVVVENAGGLTCQEALAAGVPVVTYRPLPGHGRANATILARSGLTRWAGTPEQLGPVLAAVVGADPPAAPRDGPPPEDPAGLVAAAARRAAPAGPAEPERRPLLDPVGDAVAVVAALLQSTGGLR</sequence>
<dbReference type="PANTHER" id="PTHR43025:SF3">
    <property type="entry name" value="MONOGALACTOSYLDIACYLGLYCEROL SYNTHASE 1, CHLOROPLASTIC"/>
    <property type="match status" value="1"/>
</dbReference>
<dbReference type="InterPro" id="IPR050519">
    <property type="entry name" value="Glycosyltransf_28_UgtP"/>
</dbReference>
<feature type="compositionally biased region" description="Pro residues" evidence="4">
    <location>
        <begin position="331"/>
        <end position="342"/>
    </location>
</feature>
<name>A0A1C5GRH4_9ACTN</name>
<evidence type="ECO:0000256" key="3">
    <source>
        <dbReference type="ARBA" id="ARBA00022679"/>
    </source>
</evidence>
<organism evidence="6 7">
    <name type="scientific">Micromonospora humi</name>
    <dbReference type="NCBI Taxonomy" id="745366"/>
    <lineage>
        <taxon>Bacteria</taxon>
        <taxon>Bacillati</taxon>
        <taxon>Actinomycetota</taxon>
        <taxon>Actinomycetes</taxon>
        <taxon>Micromonosporales</taxon>
        <taxon>Micromonosporaceae</taxon>
        <taxon>Micromonospora</taxon>
    </lineage>
</organism>
<evidence type="ECO:0000313" key="7">
    <source>
        <dbReference type="Proteomes" id="UP000199360"/>
    </source>
</evidence>
<comment type="similarity">
    <text evidence="1">Belongs to the glycosyltransferase 28 family.</text>
</comment>
<dbReference type="GO" id="GO:0016758">
    <property type="term" value="F:hexosyltransferase activity"/>
    <property type="evidence" value="ECO:0007669"/>
    <property type="project" value="InterPro"/>
</dbReference>
<evidence type="ECO:0000313" key="6">
    <source>
        <dbReference type="EMBL" id="SCG36395.1"/>
    </source>
</evidence>
<reference evidence="7" key="1">
    <citation type="submission" date="2016-06" db="EMBL/GenBank/DDBJ databases">
        <authorList>
            <person name="Varghese N."/>
            <person name="Submissions Spin"/>
        </authorList>
    </citation>
    <scope>NUCLEOTIDE SEQUENCE [LARGE SCALE GENOMIC DNA]</scope>
    <source>
        <strain evidence="7">DSM 45647</strain>
    </source>
</reference>
<dbReference type="Proteomes" id="UP000199360">
    <property type="component" value="Unassembled WGS sequence"/>
</dbReference>
<dbReference type="InterPro" id="IPR009695">
    <property type="entry name" value="Diacylglyc_glucosyltr_N"/>
</dbReference>
<keyword evidence="2" id="KW-0328">Glycosyltransferase</keyword>
<protein>
    <submittedName>
        <fullName evidence="6">UDP-N-acetylglucosamine:LPS N-acetylglucosamine transferase</fullName>
    </submittedName>
</protein>
<dbReference type="GO" id="GO:0016020">
    <property type="term" value="C:membrane"/>
    <property type="evidence" value="ECO:0007669"/>
    <property type="project" value="GOC"/>
</dbReference>
<keyword evidence="7" id="KW-1185">Reference proteome</keyword>
<accession>A0A1C5GRH4</accession>
<proteinExistence type="inferred from homology"/>
<evidence type="ECO:0000256" key="2">
    <source>
        <dbReference type="ARBA" id="ARBA00022676"/>
    </source>
</evidence>
<feature type="domain" description="Diacylglycerol glucosyltransferase N-terminal" evidence="5">
    <location>
        <begin position="18"/>
        <end position="155"/>
    </location>
</feature>
<dbReference type="SUPFAM" id="SSF53756">
    <property type="entry name" value="UDP-Glycosyltransferase/glycogen phosphorylase"/>
    <property type="match status" value="1"/>
</dbReference>
<feature type="compositionally biased region" description="Low complexity" evidence="4">
    <location>
        <begin position="343"/>
        <end position="360"/>
    </location>
</feature>
<dbReference type="OrthoDB" id="9810950at2"/>
<dbReference type="Gene3D" id="3.40.50.2000">
    <property type="entry name" value="Glycogen Phosphorylase B"/>
    <property type="match status" value="1"/>
</dbReference>
<evidence type="ECO:0000256" key="4">
    <source>
        <dbReference type="SAM" id="MobiDB-lite"/>
    </source>
</evidence>